<sequence length="157" mass="17928">MSISFENVAKTTEVQISCTLCNWCPRSVNPGDSVTDKLITVQTCFSVYKAHLSRKSVWHIFRCLSEEDEQISLKTKYPERKQGMTVYKYSHTKIFKLWPRISGVGLVPGCLRSTAFCIILALITTIHDITIQTIYLVCFQARHMANDCLYQQNNGVL</sequence>
<comment type="caution">
    <text evidence="1">The sequence shown here is derived from an EMBL/GenBank/DDBJ whole genome shotgun (WGS) entry which is preliminary data.</text>
</comment>
<organism evidence="1 2">
    <name type="scientific">Rousettus aegyptiacus</name>
    <name type="common">Egyptian fruit bat</name>
    <name type="synonym">Pteropus aegyptiacus</name>
    <dbReference type="NCBI Taxonomy" id="9407"/>
    <lineage>
        <taxon>Eukaryota</taxon>
        <taxon>Metazoa</taxon>
        <taxon>Chordata</taxon>
        <taxon>Craniata</taxon>
        <taxon>Vertebrata</taxon>
        <taxon>Euteleostomi</taxon>
        <taxon>Mammalia</taxon>
        <taxon>Eutheria</taxon>
        <taxon>Laurasiatheria</taxon>
        <taxon>Chiroptera</taxon>
        <taxon>Yinpterochiroptera</taxon>
        <taxon>Pteropodoidea</taxon>
        <taxon>Pteropodidae</taxon>
        <taxon>Rousettinae</taxon>
        <taxon>Rousettus</taxon>
    </lineage>
</organism>
<dbReference type="AlphaFoldDB" id="A0A7J8HR45"/>
<dbReference type="Proteomes" id="UP000593571">
    <property type="component" value="Unassembled WGS sequence"/>
</dbReference>
<evidence type="ECO:0000313" key="2">
    <source>
        <dbReference type="Proteomes" id="UP000593571"/>
    </source>
</evidence>
<proteinExistence type="predicted"/>
<accession>A0A7J8HR45</accession>
<name>A0A7J8HR45_ROUAE</name>
<keyword evidence="2" id="KW-1185">Reference proteome</keyword>
<gene>
    <name evidence="1" type="ORF">HJG63_010969</name>
</gene>
<evidence type="ECO:0000313" key="1">
    <source>
        <dbReference type="EMBL" id="KAF6474836.1"/>
    </source>
</evidence>
<protein>
    <submittedName>
        <fullName evidence="1">Uncharacterized protein</fullName>
    </submittedName>
</protein>
<dbReference type="EMBL" id="JACASE010000004">
    <property type="protein sequence ID" value="KAF6474836.1"/>
    <property type="molecule type" value="Genomic_DNA"/>
</dbReference>
<reference evidence="1 2" key="1">
    <citation type="journal article" date="2020" name="Nature">
        <title>Six reference-quality genomes reveal evolution of bat adaptations.</title>
        <authorList>
            <person name="Jebb D."/>
            <person name="Huang Z."/>
            <person name="Pippel M."/>
            <person name="Hughes G.M."/>
            <person name="Lavrichenko K."/>
            <person name="Devanna P."/>
            <person name="Winkler S."/>
            <person name="Jermiin L.S."/>
            <person name="Skirmuntt E.C."/>
            <person name="Katzourakis A."/>
            <person name="Burkitt-Gray L."/>
            <person name="Ray D.A."/>
            <person name="Sullivan K.A.M."/>
            <person name="Roscito J.G."/>
            <person name="Kirilenko B.M."/>
            <person name="Davalos L.M."/>
            <person name="Corthals A.P."/>
            <person name="Power M.L."/>
            <person name="Jones G."/>
            <person name="Ransome R.D."/>
            <person name="Dechmann D.K.N."/>
            <person name="Locatelli A.G."/>
            <person name="Puechmaille S.J."/>
            <person name="Fedrigo O."/>
            <person name="Jarvis E.D."/>
            <person name="Hiller M."/>
            <person name="Vernes S.C."/>
            <person name="Myers E.W."/>
            <person name="Teeling E.C."/>
        </authorList>
    </citation>
    <scope>NUCLEOTIDE SEQUENCE [LARGE SCALE GENOMIC DNA]</scope>
    <source>
        <strain evidence="1">MRouAeg1</strain>
        <tissue evidence="1">Muscle</tissue>
    </source>
</reference>